<evidence type="ECO:0000259" key="1">
    <source>
        <dbReference type="Pfam" id="PF13274"/>
    </source>
</evidence>
<organism evidence="2 3">
    <name type="scientific">Alloacidobacterium dinghuense</name>
    <dbReference type="NCBI Taxonomy" id="2763107"/>
    <lineage>
        <taxon>Bacteria</taxon>
        <taxon>Pseudomonadati</taxon>
        <taxon>Acidobacteriota</taxon>
        <taxon>Terriglobia</taxon>
        <taxon>Terriglobales</taxon>
        <taxon>Acidobacteriaceae</taxon>
        <taxon>Alloacidobacterium</taxon>
    </lineage>
</organism>
<keyword evidence="3" id="KW-1185">Reference proteome</keyword>
<evidence type="ECO:0000313" key="2">
    <source>
        <dbReference type="EMBL" id="QNI32373.1"/>
    </source>
</evidence>
<dbReference type="Pfam" id="PF13274">
    <property type="entry name" value="SocA_Panacea"/>
    <property type="match status" value="1"/>
</dbReference>
<proteinExistence type="predicted"/>
<sequence>MRKEKKMTELVIYISKKLSNDKYFGQVKLNKVIFFSDFTAYGRLGHTITGADYQHLGEGPAARSIVPIQRRMQQAGILVIEPRSLYAYTQDRPVSLRDPDLSCFTGEEVAIVDAWIDRLRPMTAKQASNLSHDTFGWRSTKNGETIDPRSVFISWRKPSAADIERGQELAKEHGLLV</sequence>
<accession>A0A7G8BIK3</accession>
<dbReference type="InterPro" id="IPR025272">
    <property type="entry name" value="SocA_Panacea"/>
</dbReference>
<name>A0A7G8BIK3_9BACT</name>
<dbReference type="Proteomes" id="UP000515312">
    <property type="component" value="Chromosome"/>
</dbReference>
<protein>
    <submittedName>
        <fullName evidence="2">SocA family protein</fullName>
    </submittedName>
</protein>
<gene>
    <name evidence="2" type="ORF">H7849_25915</name>
</gene>
<feature type="domain" description="Antitoxin SocA-like Panacea" evidence="1">
    <location>
        <begin position="29"/>
        <end position="137"/>
    </location>
</feature>
<reference evidence="2 3" key="1">
    <citation type="submission" date="2020-08" db="EMBL/GenBank/DDBJ databases">
        <title>Edaphobacter telluris sp. nov. and Acidobacterium dinghuensis sp. nov., two acidobacteria isolated from forest soil.</title>
        <authorList>
            <person name="Fu J."/>
            <person name="Qiu L."/>
        </authorList>
    </citation>
    <scope>NUCLEOTIDE SEQUENCE [LARGE SCALE GENOMIC DNA]</scope>
    <source>
        <strain evidence="2">4Y35</strain>
    </source>
</reference>
<dbReference type="KEGG" id="adin:H7849_25915"/>
<dbReference type="AlphaFoldDB" id="A0A7G8BIK3"/>
<dbReference type="RefSeq" id="WP_186743328.1">
    <property type="nucleotide sequence ID" value="NZ_CP060394.1"/>
</dbReference>
<dbReference type="EMBL" id="CP060394">
    <property type="protein sequence ID" value="QNI32373.1"/>
    <property type="molecule type" value="Genomic_DNA"/>
</dbReference>
<evidence type="ECO:0000313" key="3">
    <source>
        <dbReference type="Proteomes" id="UP000515312"/>
    </source>
</evidence>